<dbReference type="InterPro" id="IPR041581">
    <property type="entry name" value="Glyoxalase_6"/>
</dbReference>
<name>A0A3N1CS55_9ACTN</name>
<dbReference type="PANTHER" id="PTHR35908:SF1">
    <property type="entry name" value="CONSERVED PROTEIN"/>
    <property type="match status" value="1"/>
</dbReference>
<dbReference type="Pfam" id="PF18029">
    <property type="entry name" value="Glyoxalase_6"/>
    <property type="match status" value="1"/>
</dbReference>
<dbReference type="PANTHER" id="PTHR35908">
    <property type="entry name" value="HYPOTHETICAL FUSION PROTEIN"/>
    <property type="match status" value="1"/>
</dbReference>
<dbReference type="RefSeq" id="WP_123663792.1">
    <property type="nucleotide sequence ID" value="NZ_RJKE01000001.1"/>
</dbReference>
<dbReference type="CDD" id="cd06587">
    <property type="entry name" value="VOC"/>
    <property type="match status" value="1"/>
</dbReference>
<dbReference type="PROSITE" id="PS51819">
    <property type="entry name" value="VOC"/>
    <property type="match status" value="1"/>
</dbReference>
<proteinExistence type="predicted"/>
<comment type="caution">
    <text evidence="2">The sequence shown here is derived from an EMBL/GenBank/DDBJ whole genome shotgun (WGS) entry which is preliminary data.</text>
</comment>
<dbReference type="Gene3D" id="3.10.180.10">
    <property type="entry name" value="2,3-Dihydroxybiphenyl 1,2-Dioxygenase, domain 1"/>
    <property type="match status" value="1"/>
</dbReference>
<dbReference type="Proteomes" id="UP000272400">
    <property type="component" value="Unassembled WGS sequence"/>
</dbReference>
<dbReference type="InterPro" id="IPR029068">
    <property type="entry name" value="Glyas_Bleomycin-R_OHBP_Dase"/>
</dbReference>
<evidence type="ECO:0000313" key="2">
    <source>
        <dbReference type="EMBL" id="ROO84141.1"/>
    </source>
</evidence>
<dbReference type="SUPFAM" id="SSF54593">
    <property type="entry name" value="Glyoxalase/Bleomycin resistance protein/Dihydroxybiphenyl dioxygenase"/>
    <property type="match status" value="1"/>
</dbReference>
<feature type="domain" description="VOC" evidence="1">
    <location>
        <begin position="4"/>
        <end position="112"/>
    </location>
</feature>
<reference evidence="2 3" key="1">
    <citation type="submission" date="2018-11" db="EMBL/GenBank/DDBJ databases">
        <title>Sequencing the genomes of 1000 actinobacteria strains.</title>
        <authorList>
            <person name="Klenk H.-P."/>
        </authorList>
    </citation>
    <scope>NUCLEOTIDE SEQUENCE [LARGE SCALE GENOMIC DNA]</scope>
    <source>
        <strain evidence="2 3">DSM 44254</strain>
    </source>
</reference>
<protein>
    <recommendedName>
        <fullName evidence="1">VOC domain-containing protein</fullName>
    </recommendedName>
</protein>
<evidence type="ECO:0000313" key="3">
    <source>
        <dbReference type="Proteomes" id="UP000272400"/>
    </source>
</evidence>
<gene>
    <name evidence="2" type="ORF">EDD29_1658</name>
</gene>
<accession>A0A3N1CS55</accession>
<dbReference type="InterPro" id="IPR037523">
    <property type="entry name" value="VOC_core"/>
</dbReference>
<sequence length="116" mass="12059">MGLKLAAVTVDCAEPRSLARWWADALGGEIVADYEVYVAVAGAGGVLSFQKVPAPTPGKNRIHVDFGAADRTAEVARLIALGAVEVGTHTFGDLTWTVLADPDGNRFCVSEESSGG</sequence>
<dbReference type="EMBL" id="RJKE01000001">
    <property type="protein sequence ID" value="ROO84141.1"/>
    <property type="molecule type" value="Genomic_DNA"/>
</dbReference>
<evidence type="ECO:0000259" key="1">
    <source>
        <dbReference type="PROSITE" id="PS51819"/>
    </source>
</evidence>
<organism evidence="2 3">
    <name type="scientific">Actinocorallia herbida</name>
    <dbReference type="NCBI Taxonomy" id="58109"/>
    <lineage>
        <taxon>Bacteria</taxon>
        <taxon>Bacillati</taxon>
        <taxon>Actinomycetota</taxon>
        <taxon>Actinomycetes</taxon>
        <taxon>Streptosporangiales</taxon>
        <taxon>Thermomonosporaceae</taxon>
        <taxon>Actinocorallia</taxon>
    </lineage>
</organism>
<dbReference type="OrthoDB" id="3295209at2"/>
<dbReference type="AlphaFoldDB" id="A0A3N1CS55"/>
<keyword evidence="3" id="KW-1185">Reference proteome</keyword>